<dbReference type="Gene3D" id="2.10.260.10">
    <property type="match status" value="1"/>
</dbReference>
<organism evidence="3 4">
    <name type="scientific">Aureimonas endophytica</name>
    <dbReference type="NCBI Taxonomy" id="2027858"/>
    <lineage>
        <taxon>Bacteria</taxon>
        <taxon>Pseudomonadati</taxon>
        <taxon>Pseudomonadota</taxon>
        <taxon>Alphaproteobacteria</taxon>
        <taxon>Hyphomicrobiales</taxon>
        <taxon>Aurantimonadaceae</taxon>
        <taxon>Aureimonas</taxon>
    </lineage>
</organism>
<dbReference type="SMART" id="SM00966">
    <property type="entry name" value="SpoVT_AbrB"/>
    <property type="match status" value="1"/>
</dbReference>
<proteinExistence type="predicted"/>
<evidence type="ECO:0000259" key="2">
    <source>
        <dbReference type="PROSITE" id="PS51740"/>
    </source>
</evidence>
<feature type="domain" description="SpoVT-AbrB" evidence="2">
    <location>
        <begin position="2"/>
        <end position="47"/>
    </location>
</feature>
<dbReference type="RefSeq" id="WP_188913397.1">
    <property type="nucleotide sequence ID" value="NZ_BMIQ01000014.1"/>
</dbReference>
<sequence length="82" mass="8946">MLSRVKITPTGRLSLPAEIRKRLGLSKGGEVIIDDRGDEIVLRTVSQAIARAQALSRKMLDGKDGASVADFLAERRREDAAE</sequence>
<reference evidence="3" key="2">
    <citation type="submission" date="2020-09" db="EMBL/GenBank/DDBJ databases">
        <authorList>
            <person name="Sun Q."/>
            <person name="Zhou Y."/>
        </authorList>
    </citation>
    <scope>NUCLEOTIDE SEQUENCE</scope>
    <source>
        <strain evidence="3">CGMCC 1.15367</strain>
    </source>
</reference>
<dbReference type="Pfam" id="PF04014">
    <property type="entry name" value="MazE_antitoxin"/>
    <property type="match status" value="1"/>
</dbReference>
<keyword evidence="1" id="KW-0238">DNA-binding</keyword>
<dbReference type="NCBIfam" id="TIGR01439">
    <property type="entry name" value="lp_hng_hel_AbrB"/>
    <property type="match status" value="1"/>
</dbReference>
<comment type="caution">
    <text evidence="3">The sequence shown here is derived from an EMBL/GenBank/DDBJ whole genome shotgun (WGS) entry which is preliminary data.</text>
</comment>
<keyword evidence="4" id="KW-1185">Reference proteome</keyword>
<evidence type="ECO:0000256" key="1">
    <source>
        <dbReference type="PROSITE-ProRule" id="PRU01076"/>
    </source>
</evidence>
<dbReference type="SUPFAM" id="SSF89447">
    <property type="entry name" value="AbrB/MazE/MraZ-like"/>
    <property type="match status" value="1"/>
</dbReference>
<evidence type="ECO:0000313" key="4">
    <source>
        <dbReference type="Proteomes" id="UP000644699"/>
    </source>
</evidence>
<dbReference type="GO" id="GO:0003677">
    <property type="term" value="F:DNA binding"/>
    <property type="evidence" value="ECO:0007669"/>
    <property type="project" value="UniProtKB-UniRule"/>
</dbReference>
<reference evidence="3" key="1">
    <citation type="journal article" date="2014" name="Int. J. Syst. Evol. Microbiol.">
        <title>Complete genome sequence of Corynebacterium casei LMG S-19264T (=DSM 44701T), isolated from a smear-ripened cheese.</title>
        <authorList>
            <consortium name="US DOE Joint Genome Institute (JGI-PGF)"/>
            <person name="Walter F."/>
            <person name="Albersmeier A."/>
            <person name="Kalinowski J."/>
            <person name="Ruckert C."/>
        </authorList>
    </citation>
    <scope>NUCLEOTIDE SEQUENCE</scope>
    <source>
        <strain evidence="3">CGMCC 1.15367</strain>
    </source>
</reference>
<dbReference type="InterPro" id="IPR007159">
    <property type="entry name" value="SpoVT-AbrB_dom"/>
</dbReference>
<gene>
    <name evidence="3" type="ORF">GCM10011390_49660</name>
</gene>
<dbReference type="EMBL" id="BMIQ01000014">
    <property type="protein sequence ID" value="GGE24318.1"/>
    <property type="molecule type" value="Genomic_DNA"/>
</dbReference>
<protein>
    <recommendedName>
        <fullName evidence="2">SpoVT-AbrB domain-containing protein</fullName>
    </recommendedName>
</protein>
<dbReference type="InterPro" id="IPR037914">
    <property type="entry name" value="SpoVT-AbrB_sf"/>
</dbReference>
<dbReference type="Proteomes" id="UP000644699">
    <property type="component" value="Unassembled WGS sequence"/>
</dbReference>
<dbReference type="PROSITE" id="PS51740">
    <property type="entry name" value="SPOVT_ABRB"/>
    <property type="match status" value="1"/>
</dbReference>
<name>A0A917EEK5_9HYPH</name>
<accession>A0A917EEK5</accession>
<dbReference type="AlphaFoldDB" id="A0A917EEK5"/>
<evidence type="ECO:0000313" key="3">
    <source>
        <dbReference type="EMBL" id="GGE24318.1"/>
    </source>
</evidence>